<feature type="compositionally biased region" description="Basic and acidic residues" evidence="1">
    <location>
        <begin position="138"/>
        <end position="160"/>
    </location>
</feature>
<feature type="compositionally biased region" description="Basic and acidic residues" evidence="1">
    <location>
        <begin position="323"/>
        <end position="338"/>
    </location>
</feature>
<dbReference type="GO" id="GO:0004069">
    <property type="term" value="F:L-aspartate:2-oxoglutarate aminotransferase activity"/>
    <property type="evidence" value="ECO:0007669"/>
    <property type="project" value="UniProtKB-EC"/>
</dbReference>
<name>A0A6J4SJ16_9ACTN</name>
<feature type="non-terminal residue" evidence="2">
    <location>
        <position position="470"/>
    </location>
</feature>
<feature type="compositionally biased region" description="Basic and acidic residues" evidence="1">
    <location>
        <begin position="75"/>
        <end position="87"/>
    </location>
</feature>
<keyword evidence="2" id="KW-0032">Aminotransferase</keyword>
<evidence type="ECO:0000313" key="2">
    <source>
        <dbReference type="EMBL" id="CAA9493587.1"/>
    </source>
</evidence>
<feature type="compositionally biased region" description="Basic and acidic residues" evidence="1">
    <location>
        <begin position="46"/>
        <end position="55"/>
    </location>
</feature>
<reference evidence="2" key="1">
    <citation type="submission" date="2020-02" db="EMBL/GenBank/DDBJ databases">
        <authorList>
            <person name="Meier V. D."/>
        </authorList>
    </citation>
    <scope>NUCLEOTIDE SEQUENCE</scope>
    <source>
        <strain evidence="2">AVDCRST_MAG38</strain>
    </source>
</reference>
<dbReference type="EC" id="2.6.1.1" evidence="2"/>
<feature type="compositionally biased region" description="Basic residues" evidence="1">
    <location>
        <begin position="114"/>
        <end position="131"/>
    </location>
</feature>
<keyword evidence="2" id="KW-0808">Transferase</keyword>
<sequence length="470" mass="50991">EDRGRSTRSRRRRRRRASPPDGRSRARALQRPLLPPHAGDAQLGDARPDGADRAARGHLAGRRSPGHLHLRARVARADPGRRGDRRLGPGAAVRAHGGPRRGPRGGGGGDGRRGHGRRSRRGPHHHRRPAGHRPGLQDADRSGRRDRGRGADLSRRRADLLRLPGRSGPDRHGQRRHAPRPARAGPRRPRRGGPRAEVHLHDPELPESRRRDHVAGAPPAPGRGRDRARAAGPRGQPVRPPALRGDAAAHAALARRRQLRHLPRHVLEDPLAGHAPGLVRRAGAGAREDEPRQAGRRPLLVVAEPEVRGPVLPRRRLARLRRVPDRRLSRSPRRDARRAGRALPRRGDLDPAGGRALRLGDHAVLHRHHRPAGPGAAGERRLRAGARGLSRRARRLGDAPQLLGRGGPGDPRGDPAHRQGGARAARALRHDHRRRSGGRRPAEPGAAGAGRRSGGRACGTPAPSPRGRAL</sequence>
<evidence type="ECO:0000256" key="1">
    <source>
        <dbReference type="SAM" id="MobiDB-lite"/>
    </source>
</evidence>
<feature type="compositionally biased region" description="Basic residues" evidence="1">
    <location>
        <begin position="1"/>
        <end position="17"/>
    </location>
</feature>
<feature type="compositionally biased region" description="Basic residues" evidence="1">
    <location>
        <begin position="426"/>
        <end position="438"/>
    </location>
</feature>
<dbReference type="EMBL" id="CADCVJ010000225">
    <property type="protein sequence ID" value="CAA9493587.1"/>
    <property type="molecule type" value="Genomic_DNA"/>
</dbReference>
<feature type="compositionally biased region" description="Basic residues" evidence="1">
    <location>
        <begin position="173"/>
        <end position="193"/>
    </location>
</feature>
<feature type="compositionally biased region" description="Basic residues" evidence="1">
    <location>
        <begin position="59"/>
        <end position="74"/>
    </location>
</feature>
<feature type="compositionally biased region" description="Basic and acidic residues" evidence="1">
    <location>
        <begin position="194"/>
        <end position="214"/>
    </location>
</feature>
<protein>
    <submittedName>
        <fullName evidence="2">Aspartate aminotransferase (AspB-14)</fullName>
        <ecNumber evidence="2">2.6.1.1</ecNumber>
    </submittedName>
</protein>
<feature type="compositionally biased region" description="Low complexity" evidence="1">
    <location>
        <begin position="230"/>
        <end position="242"/>
    </location>
</feature>
<feature type="non-terminal residue" evidence="2">
    <location>
        <position position="1"/>
    </location>
</feature>
<accession>A0A6J4SJ16</accession>
<feature type="region of interest" description="Disordered" evidence="1">
    <location>
        <begin position="1"/>
        <end position="242"/>
    </location>
</feature>
<organism evidence="2">
    <name type="scientific">uncultured Solirubrobacteraceae bacterium</name>
    <dbReference type="NCBI Taxonomy" id="1162706"/>
    <lineage>
        <taxon>Bacteria</taxon>
        <taxon>Bacillati</taxon>
        <taxon>Actinomycetota</taxon>
        <taxon>Thermoleophilia</taxon>
        <taxon>Solirubrobacterales</taxon>
        <taxon>Solirubrobacteraceae</taxon>
        <taxon>environmental samples</taxon>
    </lineage>
</organism>
<dbReference type="AlphaFoldDB" id="A0A6J4SJ16"/>
<proteinExistence type="predicted"/>
<feature type="region of interest" description="Disordered" evidence="1">
    <location>
        <begin position="323"/>
        <end position="355"/>
    </location>
</feature>
<feature type="region of interest" description="Disordered" evidence="1">
    <location>
        <begin position="390"/>
        <end position="470"/>
    </location>
</feature>
<gene>
    <name evidence="2" type="ORF">AVDCRST_MAG38-2732</name>
</gene>